<dbReference type="Proteomes" id="UP000285146">
    <property type="component" value="Unassembled WGS sequence"/>
</dbReference>
<gene>
    <name evidence="2" type="ORF">VPNG_00427</name>
</gene>
<keyword evidence="1" id="KW-1133">Transmembrane helix</keyword>
<reference evidence="2 3" key="1">
    <citation type="submission" date="2015-09" db="EMBL/GenBank/DDBJ databases">
        <title>Host preference determinants of Valsa canker pathogens revealed by comparative genomics.</title>
        <authorList>
            <person name="Yin Z."/>
            <person name="Huang L."/>
        </authorList>
    </citation>
    <scope>NUCLEOTIDE SEQUENCE [LARGE SCALE GENOMIC DNA]</scope>
    <source>
        <strain evidence="2 3">SXYLt</strain>
    </source>
</reference>
<keyword evidence="1" id="KW-0812">Transmembrane</keyword>
<keyword evidence="3" id="KW-1185">Reference proteome</keyword>
<proteinExistence type="predicted"/>
<dbReference type="OrthoDB" id="5219525at2759"/>
<organism evidence="2 3">
    <name type="scientific">Cytospora leucostoma</name>
    <dbReference type="NCBI Taxonomy" id="1230097"/>
    <lineage>
        <taxon>Eukaryota</taxon>
        <taxon>Fungi</taxon>
        <taxon>Dikarya</taxon>
        <taxon>Ascomycota</taxon>
        <taxon>Pezizomycotina</taxon>
        <taxon>Sordariomycetes</taxon>
        <taxon>Sordariomycetidae</taxon>
        <taxon>Diaporthales</taxon>
        <taxon>Cytosporaceae</taxon>
        <taxon>Cytospora</taxon>
    </lineage>
</organism>
<sequence>MGNQFYDIDDTGSTLVPEKDAGDYKQPPSWCLRLLCIGPLLLLIWKGRKNRRERRKIEKIRRSIEKDRQRVRRDLDNWDRYRRTWRRRSEAWERGEELSQEQCRAGGFPYNTRYRYRETDIFPSGRTKAQVLDFRTPEGRADALKWYETLYDKSHDAGSSFLGDCKFWEEGYNEYMCTGEKRRDQAGQASLRRRLLEGVKPPVYWVRTISRRMSG</sequence>
<evidence type="ECO:0000313" key="3">
    <source>
        <dbReference type="Proteomes" id="UP000285146"/>
    </source>
</evidence>
<evidence type="ECO:0000313" key="2">
    <source>
        <dbReference type="EMBL" id="ROW17962.1"/>
    </source>
</evidence>
<keyword evidence="1" id="KW-0472">Membrane</keyword>
<comment type="caution">
    <text evidence="2">The sequence shown here is derived from an EMBL/GenBank/DDBJ whole genome shotgun (WGS) entry which is preliminary data.</text>
</comment>
<dbReference type="InParanoid" id="A0A423XMW7"/>
<name>A0A423XMW7_9PEZI</name>
<feature type="transmembrane region" description="Helical" evidence="1">
    <location>
        <begin position="27"/>
        <end position="45"/>
    </location>
</feature>
<protein>
    <submittedName>
        <fullName evidence="2">Uncharacterized protein</fullName>
    </submittedName>
</protein>
<dbReference type="AlphaFoldDB" id="A0A423XMW7"/>
<accession>A0A423XMW7</accession>
<dbReference type="EMBL" id="LKEB01000001">
    <property type="protein sequence ID" value="ROW17962.1"/>
    <property type="molecule type" value="Genomic_DNA"/>
</dbReference>
<evidence type="ECO:0000256" key="1">
    <source>
        <dbReference type="SAM" id="Phobius"/>
    </source>
</evidence>